<organism evidence="1 2">
    <name type="scientific">Vermiconidia calcicola</name>
    <dbReference type="NCBI Taxonomy" id="1690605"/>
    <lineage>
        <taxon>Eukaryota</taxon>
        <taxon>Fungi</taxon>
        <taxon>Dikarya</taxon>
        <taxon>Ascomycota</taxon>
        <taxon>Pezizomycotina</taxon>
        <taxon>Dothideomycetes</taxon>
        <taxon>Dothideomycetidae</taxon>
        <taxon>Mycosphaerellales</taxon>
        <taxon>Extremaceae</taxon>
        <taxon>Vermiconidia</taxon>
    </lineage>
</organism>
<sequence>MLHVTHSFTDGAAHQAGCACNFEAGIPDQNFYCSPNECIPADVLPGYLPTWDADIYGNATPATEPGLTIQAIDHYFNMDPTKFGLTYEIFVVNEVFTRTSTYLEQPTPVVAARQAQTSVPGACYPWCNNCMLEAQSSGKSPKLCLPGSAFETSLSQCEQCISVHRGDDTGFVQIAPQFQQFLDYCDQFATVVVTTSETITTSTGPGTTATSIALSAISTTVTPIASASTSTSYGPGTTSATVVATTDTNIPTTVPTIISSSVSTILVSSGPATTTETVPATTSWSQMTIAPTEWPQITIIMPVGVNSTTTVYGSTLPTGGATLVLPVAISSSAGSLVSTPTGTASSILVSTPAGASGSLSGGSGTASANPATFTGAAVALKFGSGKWAWRTLLLDLLIPFVLALVF</sequence>
<dbReference type="PANTHER" id="PTHR38122:SF1">
    <property type="entry name" value="GLYCOPROTEIN X"/>
    <property type="match status" value="1"/>
</dbReference>
<comment type="caution">
    <text evidence="1">The sequence shown here is derived from an EMBL/GenBank/DDBJ whole genome shotgun (WGS) entry which is preliminary data.</text>
</comment>
<proteinExistence type="predicted"/>
<evidence type="ECO:0000313" key="2">
    <source>
        <dbReference type="Proteomes" id="UP001345827"/>
    </source>
</evidence>
<protein>
    <submittedName>
        <fullName evidence="1">Uncharacterized protein</fullName>
    </submittedName>
</protein>
<dbReference type="EMBL" id="JAXLQG010000008">
    <property type="protein sequence ID" value="KAK5536755.1"/>
    <property type="molecule type" value="Genomic_DNA"/>
</dbReference>
<evidence type="ECO:0000313" key="1">
    <source>
        <dbReference type="EMBL" id="KAK5536755.1"/>
    </source>
</evidence>
<dbReference type="PANTHER" id="PTHR38122">
    <property type="entry name" value="GLYCOPROTEIN X"/>
    <property type="match status" value="1"/>
</dbReference>
<name>A0AAV9Q6A1_9PEZI</name>
<dbReference type="AlphaFoldDB" id="A0AAV9Q6A1"/>
<reference evidence="1 2" key="1">
    <citation type="submission" date="2023-06" db="EMBL/GenBank/DDBJ databases">
        <title>Black Yeasts Isolated from many extreme environments.</title>
        <authorList>
            <person name="Coleine C."/>
            <person name="Stajich J.E."/>
            <person name="Selbmann L."/>
        </authorList>
    </citation>
    <scope>NUCLEOTIDE SEQUENCE [LARGE SCALE GENOMIC DNA]</scope>
    <source>
        <strain evidence="1 2">CCFEE 5887</strain>
    </source>
</reference>
<keyword evidence="2" id="KW-1185">Reference proteome</keyword>
<dbReference type="Proteomes" id="UP001345827">
    <property type="component" value="Unassembled WGS sequence"/>
</dbReference>
<accession>A0AAV9Q6A1</accession>
<gene>
    <name evidence="1" type="ORF">LTR25_005429</name>
</gene>